<dbReference type="AlphaFoldDB" id="A0AAU9IX17"/>
<dbReference type="PANTHER" id="PTHR23236">
    <property type="entry name" value="EUKARYOTIC TRANSLATION INITIATION FACTOR 4B/4H"/>
    <property type="match status" value="1"/>
</dbReference>
<evidence type="ECO:0000259" key="4">
    <source>
        <dbReference type="PROSITE" id="PS50102"/>
    </source>
</evidence>
<evidence type="ECO:0000256" key="1">
    <source>
        <dbReference type="ARBA" id="ARBA00022884"/>
    </source>
</evidence>
<dbReference type="InterPro" id="IPR035979">
    <property type="entry name" value="RBD_domain_sf"/>
</dbReference>
<feature type="region of interest" description="Disordered" evidence="3">
    <location>
        <begin position="1"/>
        <end position="29"/>
    </location>
</feature>
<dbReference type="PANTHER" id="PTHR23236:SF12">
    <property type="entry name" value="EUKARYOTIC INITIATION FACTOR 4B-RELATED"/>
    <property type="match status" value="1"/>
</dbReference>
<dbReference type="InterPro" id="IPR012677">
    <property type="entry name" value="Nucleotide-bd_a/b_plait_sf"/>
</dbReference>
<dbReference type="PROSITE" id="PS50102">
    <property type="entry name" value="RRM"/>
    <property type="match status" value="1"/>
</dbReference>
<sequence>MAEENKTSKDVKDEGKGQEQEHEEVDEDAELRSIFVGNVHFRTTKEELTEFFKECGEIKRITILQDKFTGQPKGFAYVEFADKESVQSALAYNDATFNSRQIKVLPKRKNLPLKYPPSRFHAYPRRGRFFSRGRFRYRPY</sequence>
<name>A0AAU9IX17_9CILI</name>
<evidence type="ECO:0000256" key="3">
    <source>
        <dbReference type="SAM" id="MobiDB-lite"/>
    </source>
</evidence>
<keyword evidence="1 2" id="KW-0694">RNA-binding</keyword>
<proteinExistence type="predicted"/>
<dbReference type="Pfam" id="PF00076">
    <property type="entry name" value="RRM_1"/>
    <property type="match status" value="1"/>
</dbReference>
<evidence type="ECO:0000313" key="5">
    <source>
        <dbReference type="EMBL" id="CAG9317724.1"/>
    </source>
</evidence>
<keyword evidence="6" id="KW-1185">Reference proteome</keyword>
<dbReference type="CDD" id="cd12306">
    <property type="entry name" value="RRM_II_PABPs"/>
    <property type="match status" value="1"/>
</dbReference>
<dbReference type="EMBL" id="CAJZBQ010000018">
    <property type="protein sequence ID" value="CAG9317724.1"/>
    <property type="molecule type" value="Genomic_DNA"/>
</dbReference>
<dbReference type="InterPro" id="IPR000504">
    <property type="entry name" value="RRM_dom"/>
</dbReference>
<organism evidence="5 6">
    <name type="scientific">Blepharisma stoltei</name>
    <dbReference type="NCBI Taxonomy" id="1481888"/>
    <lineage>
        <taxon>Eukaryota</taxon>
        <taxon>Sar</taxon>
        <taxon>Alveolata</taxon>
        <taxon>Ciliophora</taxon>
        <taxon>Postciliodesmatophora</taxon>
        <taxon>Heterotrichea</taxon>
        <taxon>Heterotrichida</taxon>
        <taxon>Blepharismidae</taxon>
        <taxon>Blepharisma</taxon>
    </lineage>
</organism>
<protein>
    <recommendedName>
        <fullName evidence="4">RRM domain-containing protein</fullName>
    </recommendedName>
</protein>
<accession>A0AAU9IX17</accession>
<dbReference type="Proteomes" id="UP001162131">
    <property type="component" value="Unassembled WGS sequence"/>
</dbReference>
<comment type="caution">
    <text evidence="5">The sequence shown here is derived from an EMBL/GenBank/DDBJ whole genome shotgun (WGS) entry which is preliminary data.</text>
</comment>
<dbReference type="SUPFAM" id="SSF54928">
    <property type="entry name" value="RNA-binding domain, RBD"/>
    <property type="match status" value="1"/>
</dbReference>
<feature type="compositionally biased region" description="Basic and acidic residues" evidence="3">
    <location>
        <begin position="1"/>
        <end position="20"/>
    </location>
</feature>
<feature type="domain" description="RRM" evidence="4">
    <location>
        <begin position="32"/>
        <end position="109"/>
    </location>
</feature>
<evidence type="ECO:0000256" key="2">
    <source>
        <dbReference type="PROSITE-ProRule" id="PRU00176"/>
    </source>
</evidence>
<evidence type="ECO:0000313" key="6">
    <source>
        <dbReference type="Proteomes" id="UP001162131"/>
    </source>
</evidence>
<dbReference type="SMART" id="SM00360">
    <property type="entry name" value="RRM"/>
    <property type="match status" value="1"/>
</dbReference>
<dbReference type="Gene3D" id="3.30.70.330">
    <property type="match status" value="1"/>
</dbReference>
<dbReference type="GO" id="GO:0008143">
    <property type="term" value="F:poly(A) binding"/>
    <property type="evidence" value="ECO:0007669"/>
    <property type="project" value="TreeGrafter"/>
</dbReference>
<reference evidence="5" key="1">
    <citation type="submission" date="2021-09" db="EMBL/GenBank/DDBJ databases">
        <authorList>
            <consortium name="AG Swart"/>
            <person name="Singh M."/>
            <person name="Singh A."/>
            <person name="Seah K."/>
            <person name="Emmerich C."/>
        </authorList>
    </citation>
    <scope>NUCLEOTIDE SEQUENCE</scope>
    <source>
        <strain evidence="5">ATCC30299</strain>
    </source>
</reference>
<gene>
    <name evidence="5" type="ORF">BSTOLATCC_MIC18966</name>
</gene>